<dbReference type="RefSeq" id="XP_031867825.1">
    <property type="nucleotide sequence ID" value="XM_032015556.1"/>
</dbReference>
<dbReference type="STRING" id="2656787.A0A370TI20"/>
<accession>A0A370TI20</accession>
<feature type="domain" description="N-acetyltransferase" evidence="2">
    <location>
        <begin position="238"/>
        <end position="346"/>
    </location>
</feature>
<sequence length="697" mass="78659">MEGESARCDKRKAVSVSPGRENNENLSKSITAMGTDHKRRCTGGNGKDDLVAPAATSSPMADADMVNDGENTPSSQNSDDEVEDMDEDEYLEDMMDDSEDDLHDHGDYFDKEGDRGPPESEVEEQEYSLGESVAGQVTIKLYLQEDDDEFEMWMRTIHVRCSYDGKEIGRGFGRYVKRGWIRSNFWRDMGKPCQELSTVAFETFDRYGRLKQEFIDHIVRKGTGCWASELDRGSLFIIEYMHIERPFRRKGVGKILATSLIHKARAEGRHPAFTLVNPGWLTHDIRKDTEGKSNREQRDIRIRAREAAVSFYRSLGFRRIGASYCFGLATDPNHKAHKILSVDDFDPAKEQAEEDDPEVGDNEETNFEGFFADPGKHSKSLKLLQDRLPLHHATITLPDSECVKLYKEFNKPGNSGEDWAKVDRYRKNILHVAACELKVKSVQWLLENVDGHQVLSSARNVEGYTPLEALKSHLELKRTIYERGMMTICVSDVFPGFPAEAIGCLAALHGNGMGTGIQFLRFKFGCTCGECIDGFLSPRMKFALLCQAEIGHDMLSDDVVNEDGDTWCQLQEDMIIHVALDIQRNFITNKSLRQGFGNIFLHAAIALRANTSPTIVNILDAWRDSNEWPPVTKSFYQQGGSPASALRIIFEHARDQDEWAGDGTHMNDFEEDITDLPQCRNDHEFGFVALACGVPHL</sequence>
<dbReference type="Proteomes" id="UP000254866">
    <property type="component" value="Unassembled WGS sequence"/>
</dbReference>
<comment type="caution">
    <text evidence="3">The sequence shown here is derived from an EMBL/GenBank/DDBJ whole genome shotgun (WGS) entry which is preliminary data.</text>
</comment>
<keyword evidence="4" id="KW-1185">Reference proteome</keyword>
<feature type="compositionally biased region" description="Basic and acidic residues" evidence="1">
    <location>
        <begin position="102"/>
        <end position="118"/>
    </location>
</feature>
<dbReference type="GO" id="GO:0016747">
    <property type="term" value="F:acyltransferase activity, transferring groups other than amino-acyl groups"/>
    <property type="evidence" value="ECO:0007669"/>
    <property type="project" value="InterPro"/>
</dbReference>
<feature type="compositionally biased region" description="Basic and acidic residues" evidence="1">
    <location>
        <begin position="1"/>
        <end position="12"/>
    </location>
</feature>
<dbReference type="InterPro" id="IPR000182">
    <property type="entry name" value="GNAT_dom"/>
</dbReference>
<dbReference type="PROSITE" id="PS51186">
    <property type="entry name" value="GNAT"/>
    <property type="match status" value="1"/>
</dbReference>
<protein>
    <recommendedName>
        <fullName evidence="2">N-acetyltransferase domain-containing protein</fullName>
    </recommendedName>
</protein>
<organism evidence="3 4">
    <name type="scientific">Venustampulla echinocandica</name>
    <dbReference type="NCBI Taxonomy" id="2656787"/>
    <lineage>
        <taxon>Eukaryota</taxon>
        <taxon>Fungi</taxon>
        <taxon>Dikarya</taxon>
        <taxon>Ascomycota</taxon>
        <taxon>Pezizomycotina</taxon>
        <taxon>Leotiomycetes</taxon>
        <taxon>Helotiales</taxon>
        <taxon>Pleuroascaceae</taxon>
        <taxon>Venustampulla</taxon>
    </lineage>
</organism>
<dbReference type="InterPro" id="IPR016181">
    <property type="entry name" value="Acyl_CoA_acyltransferase"/>
</dbReference>
<dbReference type="AlphaFoldDB" id="A0A370TI20"/>
<dbReference type="GeneID" id="43599782"/>
<feature type="region of interest" description="Disordered" evidence="1">
    <location>
        <begin position="1"/>
        <end position="85"/>
    </location>
</feature>
<dbReference type="SUPFAM" id="SSF55729">
    <property type="entry name" value="Acyl-CoA N-acyltransferases (Nat)"/>
    <property type="match status" value="1"/>
</dbReference>
<proteinExistence type="predicted"/>
<reference evidence="3 4" key="1">
    <citation type="journal article" date="2018" name="IMA Fungus">
        <title>IMA Genome-F 9: Draft genome sequence of Annulohypoxylon stygium, Aspergillus mulundensis, Berkeleyomyces basicola (syn. Thielaviopsis basicola), Ceratocystis smalleyi, two Cercospora beticola strains, Coleophoma cylindrospora, Fusarium fracticaudum, Phialophora cf. hyalina, and Morchella septimelata.</title>
        <authorList>
            <person name="Wingfield B.D."/>
            <person name="Bills G.F."/>
            <person name="Dong Y."/>
            <person name="Huang W."/>
            <person name="Nel W.J."/>
            <person name="Swalarsk-Parry B.S."/>
            <person name="Vaghefi N."/>
            <person name="Wilken P.M."/>
            <person name="An Z."/>
            <person name="de Beer Z.W."/>
            <person name="De Vos L."/>
            <person name="Chen L."/>
            <person name="Duong T.A."/>
            <person name="Gao Y."/>
            <person name="Hammerbacher A."/>
            <person name="Kikkert J.R."/>
            <person name="Li Y."/>
            <person name="Li H."/>
            <person name="Li K."/>
            <person name="Li Q."/>
            <person name="Liu X."/>
            <person name="Ma X."/>
            <person name="Naidoo K."/>
            <person name="Pethybridge S.J."/>
            <person name="Sun J."/>
            <person name="Steenkamp E.T."/>
            <person name="van der Nest M.A."/>
            <person name="van Wyk S."/>
            <person name="Wingfield M.J."/>
            <person name="Xiong C."/>
            <person name="Yue Q."/>
            <person name="Zhang X."/>
        </authorList>
    </citation>
    <scope>NUCLEOTIDE SEQUENCE [LARGE SCALE GENOMIC DNA]</scope>
    <source>
        <strain evidence="3 4">BP 5553</strain>
    </source>
</reference>
<dbReference type="EMBL" id="NPIC01000006">
    <property type="protein sequence ID" value="RDL35002.1"/>
    <property type="molecule type" value="Genomic_DNA"/>
</dbReference>
<dbReference type="Gene3D" id="3.40.630.30">
    <property type="match status" value="1"/>
</dbReference>
<name>A0A370TI20_9HELO</name>
<dbReference type="OrthoDB" id="508139at2759"/>
<evidence type="ECO:0000259" key="2">
    <source>
        <dbReference type="PROSITE" id="PS51186"/>
    </source>
</evidence>
<evidence type="ECO:0000313" key="3">
    <source>
        <dbReference type="EMBL" id="RDL35002.1"/>
    </source>
</evidence>
<dbReference type="Gene3D" id="1.25.40.20">
    <property type="entry name" value="Ankyrin repeat-containing domain"/>
    <property type="match status" value="1"/>
</dbReference>
<evidence type="ECO:0000256" key="1">
    <source>
        <dbReference type="SAM" id="MobiDB-lite"/>
    </source>
</evidence>
<feature type="region of interest" description="Disordered" evidence="1">
    <location>
        <begin position="97"/>
        <end position="131"/>
    </location>
</feature>
<evidence type="ECO:0000313" key="4">
    <source>
        <dbReference type="Proteomes" id="UP000254866"/>
    </source>
</evidence>
<dbReference type="InterPro" id="IPR036770">
    <property type="entry name" value="Ankyrin_rpt-contain_sf"/>
</dbReference>
<gene>
    <name evidence="3" type="ORF">BP5553_06933</name>
</gene>